<evidence type="ECO:0000259" key="8">
    <source>
        <dbReference type="PROSITE" id="PS51915"/>
    </source>
</evidence>
<evidence type="ECO:0000256" key="4">
    <source>
        <dbReference type="ARBA" id="ARBA00022833"/>
    </source>
</evidence>
<dbReference type="InterPro" id="IPR013087">
    <property type="entry name" value="Znf_C2H2_type"/>
</dbReference>
<keyword evidence="1 6" id="KW-0479">Metal-binding</keyword>
<dbReference type="GO" id="GO:0008270">
    <property type="term" value="F:zinc ion binding"/>
    <property type="evidence" value="ECO:0007669"/>
    <property type="project" value="UniProtKB-UniRule"/>
</dbReference>
<comment type="caution">
    <text evidence="9">The sequence shown here is derived from an EMBL/GenBank/DDBJ whole genome shotgun (WGS) entry which is preliminary data.</text>
</comment>
<dbReference type="Gene3D" id="3.30.160.60">
    <property type="entry name" value="Classic Zinc Finger"/>
    <property type="match status" value="2"/>
</dbReference>
<feature type="domain" description="C2H2-type" evidence="7">
    <location>
        <begin position="387"/>
        <end position="414"/>
    </location>
</feature>
<feature type="binding site" evidence="6">
    <location>
        <position position="9"/>
    </location>
    <ligand>
        <name>Zn(2+)</name>
        <dbReference type="ChEBI" id="CHEBI:29105"/>
    </ligand>
</feature>
<feature type="domain" description="C2H2-type" evidence="7">
    <location>
        <begin position="356"/>
        <end position="383"/>
    </location>
</feature>
<evidence type="ECO:0000259" key="7">
    <source>
        <dbReference type="PROSITE" id="PS50157"/>
    </source>
</evidence>
<organism evidence="9 10">
    <name type="scientific">Parnassius mnemosyne</name>
    <name type="common">clouded apollo</name>
    <dbReference type="NCBI Taxonomy" id="213953"/>
    <lineage>
        <taxon>Eukaryota</taxon>
        <taxon>Metazoa</taxon>
        <taxon>Ecdysozoa</taxon>
        <taxon>Arthropoda</taxon>
        <taxon>Hexapoda</taxon>
        <taxon>Insecta</taxon>
        <taxon>Pterygota</taxon>
        <taxon>Neoptera</taxon>
        <taxon>Endopterygota</taxon>
        <taxon>Lepidoptera</taxon>
        <taxon>Glossata</taxon>
        <taxon>Ditrysia</taxon>
        <taxon>Papilionoidea</taxon>
        <taxon>Papilionidae</taxon>
        <taxon>Parnassiinae</taxon>
        <taxon>Parnassini</taxon>
        <taxon>Parnassius</taxon>
        <taxon>Driopa</taxon>
    </lineage>
</organism>
<dbReference type="SMART" id="SM00868">
    <property type="entry name" value="zf-AD"/>
    <property type="match status" value="1"/>
</dbReference>
<dbReference type="GO" id="GO:0000977">
    <property type="term" value="F:RNA polymerase II transcription regulatory region sequence-specific DNA binding"/>
    <property type="evidence" value="ECO:0007669"/>
    <property type="project" value="TreeGrafter"/>
</dbReference>
<evidence type="ECO:0000256" key="6">
    <source>
        <dbReference type="PROSITE-ProRule" id="PRU01263"/>
    </source>
</evidence>
<protein>
    <submittedName>
        <fullName evidence="9">Uncharacterized protein</fullName>
    </submittedName>
</protein>
<keyword evidence="4 6" id="KW-0862">Zinc</keyword>
<dbReference type="Pfam" id="PF07776">
    <property type="entry name" value="zf-AD"/>
    <property type="match status" value="1"/>
</dbReference>
<dbReference type="PROSITE" id="PS51915">
    <property type="entry name" value="ZAD"/>
    <property type="match status" value="1"/>
</dbReference>
<name>A0AAV1M7L9_9NEOP</name>
<dbReference type="Proteomes" id="UP001314205">
    <property type="component" value="Unassembled WGS sequence"/>
</dbReference>
<keyword evidence="2" id="KW-0677">Repeat</keyword>
<feature type="domain" description="C2H2-type" evidence="7">
    <location>
        <begin position="325"/>
        <end position="353"/>
    </location>
</feature>
<feature type="binding site" evidence="6">
    <location>
        <position position="54"/>
    </location>
    <ligand>
        <name>Zn(2+)</name>
        <dbReference type="ChEBI" id="CHEBI:29105"/>
    </ligand>
</feature>
<dbReference type="GO" id="GO:0005634">
    <property type="term" value="C:nucleus"/>
    <property type="evidence" value="ECO:0007669"/>
    <property type="project" value="InterPro"/>
</dbReference>
<accession>A0AAV1M7L9</accession>
<dbReference type="PANTHER" id="PTHR24379:SF127">
    <property type="entry name" value="BLOODY FINGERS-RELATED"/>
    <property type="match status" value="1"/>
</dbReference>
<feature type="binding site" evidence="6">
    <location>
        <position position="12"/>
    </location>
    <ligand>
        <name>Zn(2+)</name>
        <dbReference type="ChEBI" id="CHEBI:29105"/>
    </ligand>
</feature>
<reference evidence="9 10" key="1">
    <citation type="submission" date="2023-11" db="EMBL/GenBank/DDBJ databases">
        <authorList>
            <person name="Hedman E."/>
            <person name="Englund M."/>
            <person name="Stromberg M."/>
            <person name="Nyberg Akerstrom W."/>
            <person name="Nylinder S."/>
            <person name="Jareborg N."/>
            <person name="Kallberg Y."/>
            <person name="Kronander E."/>
        </authorList>
    </citation>
    <scope>NUCLEOTIDE SEQUENCE [LARGE SCALE GENOMIC DNA]</scope>
</reference>
<dbReference type="SMART" id="SM00355">
    <property type="entry name" value="ZnF_C2H2"/>
    <property type="match status" value="6"/>
</dbReference>
<evidence type="ECO:0000313" key="9">
    <source>
        <dbReference type="EMBL" id="CAK1602442.1"/>
    </source>
</evidence>
<proteinExistence type="predicted"/>
<evidence type="ECO:0000256" key="3">
    <source>
        <dbReference type="ARBA" id="ARBA00022771"/>
    </source>
</evidence>
<gene>
    <name evidence="9" type="ORF">PARMNEM_LOCUS20947</name>
</gene>
<feature type="binding site" evidence="6">
    <location>
        <position position="51"/>
    </location>
    <ligand>
        <name>Zn(2+)</name>
        <dbReference type="ChEBI" id="CHEBI:29105"/>
    </ligand>
</feature>
<dbReference type="GO" id="GO:0000981">
    <property type="term" value="F:DNA-binding transcription factor activity, RNA polymerase II-specific"/>
    <property type="evidence" value="ECO:0007669"/>
    <property type="project" value="TreeGrafter"/>
</dbReference>
<evidence type="ECO:0000256" key="5">
    <source>
        <dbReference type="PROSITE-ProRule" id="PRU00042"/>
    </source>
</evidence>
<dbReference type="PROSITE" id="PS50157">
    <property type="entry name" value="ZINC_FINGER_C2H2_2"/>
    <property type="match status" value="4"/>
</dbReference>
<dbReference type="InterPro" id="IPR036236">
    <property type="entry name" value="Znf_C2H2_sf"/>
</dbReference>
<dbReference type="InterPro" id="IPR012934">
    <property type="entry name" value="Znf_AD"/>
</dbReference>
<dbReference type="Gene3D" id="3.40.1800.20">
    <property type="match status" value="1"/>
</dbReference>
<dbReference type="PANTHER" id="PTHR24379">
    <property type="entry name" value="KRAB AND ZINC FINGER DOMAIN-CONTAINING"/>
    <property type="match status" value="1"/>
</dbReference>
<evidence type="ECO:0000313" key="10">
    <source>
        <dbReference type="Proteomes" id="UP001314205"/>
    </source>
</evidence>
<dbReference type="SUPFAM" id="SSF57716">
    <property type="entry name" value="Glucocorticoid receptor-like (DNA-binding domain)"/>
    <property type="match status" value="1"/>
</dbReference>
<evidence type="ECO:0000256" key="1">
    <source>
        <dbReference type="ARBA" id="ARBA00022723"/>
    </source>
</evidence>
<evidence type="ECO:0000256" key="2">
    <source>
        <dbReference type="ARBA" id="ARBA00022737"/>
    </source>
</evidence>
<sequence>MEENIQICCRICLDVESKHVSILDDSSILLHIKSCLAINISFSDNLSKDICVNCVSQLNEFYNFQQNARCSQDWLESSMQEKVKKSTDAKTYVQPLPDSEYNSDSLLEFLNNTANIEEYLNNLGKEDIPSIVNMLDKTNDNNIEFAKASSKIKQASPKKKESPKTKKSIKMDIDVLDSDIDIVKEILLKEIEPKCNMNYSNNNDKTICFACKSKFDSVQKLSQHLSICDSASRTCIHCNLLFDSKKKMKQHAITHGMLTEMSCHCGKQFTSKELLLQHYNNCNFDQVAAMGFYHRCKQCGMVYKDRFQLYKHAKEHWRERRSEERVCDICGHTFIGDEALSKHRNEEHDKQNNLTFRCKICNETSKSRKEIYMHVQKHTNKQVLSRHLCESCGHSFATKATLMRHSLLHANSAELQCTFCCRQFSDAKARDEHLSEHSEIVMCDKCGQTINKYKLNTHLCV</sequence>
<dbReference type="EMBL" id="CAVLGL010000137">
    <property type="protein sequence ID" value="CAK1602442.1"/>
    <property type="molecule type" value="Genomic_DNA"/>
</dbReference>
<dbReference type="AlphaFoldDB" id="A0AAV1M7L9"/>
<keyword evidence="3 5" id="KW-0863">Zinc-finger</keyword>
<feature type="domain" description="C2H2-type" evidence="7">
    <location>
        <begin position="294"/>
        <end position="321"/>
    </location>
</feature>
<dbReference type="PROSITE" id="PS00028">
    <property type="entry name" value="ZINC_FINGER_C2H2_1"/>
    <property type="match status" value="5"/>
</dbReference>
<dbReference type="SUPFAM" id="SSF57667">
    <property type="entry name" value="beta-beta-alpha zinc fingers"/>
    <property type="match status" value="2"/>
</dbReference>
<keyword evidence="10" id="KW-1185">Reference proteome</keyword>
<feature type="domain" description="ZAD" evidence="8">
    <location>
        <begin position="7"/>
        <end position="78"/>
    </location>
</feature>